<keyword evidence="3" id="KW-1185">Reference proteome</keyword>
<reference evidence="2" key="1">
    <citation type="submission" date="2020-06" db="EMBL/GenBank/DDBJ databases">
        <authorList>
            <consortium name="Plant Systems Biology data submission"/>
        </authorList>
    </citation>
    <scope>NUCLEOTIDE SEQUENCE</scope>
    <source>
        <strain evidence="2">D6</strain>
    </source>
</reference>
<accession>A0A9N8E0B8</accession>
<evidence type="ECO:0000256" key="1">
    <source>
        <dbReference type="SAM" id="SignalP"/>
    </source>
</evidence>
<evidence type="ECO:0000313" key="2">
    <source>
        <dbReference type="EMBL" id="CAB9509885.1"/>
    </source>
</evidence>
<dbReference type="AlphaFoldDB" id="A0A9N8E0B8"/>
<name>A0A9N8E0B8_9STRA</name>
<dbReference type="PANTHER" id="PTHR11863">
    <property type="entry name" value="STEROL DESATURASE"/>
    <property type="match status" value="1"/>
</dbReference>
<comment type="caution">
    <text evidence="2">The sequence shown here is derived from an EMBL/GenBank/DDBJ whole genome shotgun (WGS) entry which is preliminary data.</text>
</comment>
<evidence type="ECO:0008006" key="4">
    <source>
        <dbReference type="Google" id="ProtNLM"/>
    </source>
</evidence>
<sequence length="240" mass="27384">MASASAVVALTHAVQAALALSLSHWICCCIIMHFDLSGKWAKYALHKTRDVSVQDYLDGAKSFVADLFLLFIPFMTACFWYRQDEIQGCHDSISVALTKLASGYIFGKLWAFLVHYVLHFPAFYQFHRQHHCNPKKLVAARAWQDSYVEYAIMELPSFGITLMLFPTRMWAHLVHFAWHGWDGACGHSGFGAPGILGYIFDGEYHYYHHAHLTVNYAEVEFLDKLFGTHHSQQHKAKRAA</sequence>
<organism evidence="2 3">
    <name type="scientific">Seminavis robusta</name>
    <dbReference type="NCBI Taxonomy" id="568900"/>
    <lineage>
        <taxon>Eukaryota</taxon>
        <taxon>Sar</taxon>
        <taxon>Stramenopiles</taxon>
        <taxon>Ochrophyta</taxon>
        <taxon>Bacillariophyta</taxon>
        <taxon>Bacillariophyceae</taxon>
        <taxon>Bacillariophycidae</taxon>
        <taxon>Naviculales</taxon>
        <taxon>Naviculaceae</taxon>
        <taxon>Seminavis</taxon>
    </lineage>
</organism>
<feature type="chain" id="PRO_5040193045" description="Fatty acid hydroxylase domain-containing protein" evidence="1">
    <location>
        <begin position="20"/>
        <end position="240"/>
    </location>
</feature>
<dbReference type="EMBL" id="CAICTM010000408">
    <property type="protein sequence ID" value="CAB9509885.1"/>
    <property type="molecule type" value="Genomic_DNA"/>
</dbReference>
<proteinExistence type="predicted"/>
<evidence type="ECO:0000313" key="3">
    <source>
        <dbReference type="Proteomes" id="UP001153069"/>
    </source>
</evidence>
<gene>
    <name evidence="2" type="ORF">SEMRO_409_G137130.1</name>
</gene>
<feature type="signal peptide" evidence="1">
    <location>
        <begin position="1"/>
        <end position="19"/>
    </location>
</feature>
<protein>
    <recommendedName>
        <fullName evidence="4">Fatty acid hydroxylase domain-containing protein</fullName>
    </recommendedName>
</protein>
<dbReference type="InterPro" id="IPR050307">
    <property type="entry name" value="Sterol_Desaturase_Related"/>
</dbReference>
<keyword evidence="1" id="KW-0732">Signal</keyword>
<dbReference type="Proteomes" id="UP001153069">
    <property type="component" value="Unassembled WGS sequence"/>
</dbReference>
<dbReference type="OrthoDB" id="408954at2759"/>